<accession>A0A6N1NLL1</accession>
<protein>
    <submittedName>
        <fullName evidence="1">Multiple glycosyltransferase domain containing protein</fullName>
    </submittedName>
</protein>
<sequence>MIRETFDFKVLRFCNYKISVNSVIGNKITLRINQDPHFGNYIINNTSENYVFDYFNGNHDKITITCSSINNIKLNMHREDIPIKQIYIARHLRMGFGEVIKKSTDLQEYNDPYLPVIFYGVWSKEDLNVLIGNKSLKVIIWSGGDINYAPYREKHINDMVINNISEIKKLTKIVHISKSNFISKSLDSFGINHMNIPYITVDYNKFKPVPKGNSIYVYTSPVMTKYYGSDLYEKIVEKYKNINFIFACCEASHQYIMRTGYKSKYNIKYYKKDDLIDNIYPKCFLALRLTVHDGIANTVQELGLMGIKSVHNGNGPSCLNYNTFEDICRHIDNEIKTIGVCDTELANKVKAYLKLSPDFYNTKFYIK</sequence>
<proteinExistence type="predicted"/>
<reference evidence="1" key="1">
    <citation type="submission" date="2017-06" db="EMBL/GenBank/DDBJ databases">
        <authorList>
            <person name="Assis F.L."/>
            <person name="Abrahao J.S."/>
            <person name="Silva L."/>
            <person name="Khalil J.B."/>
            <person name="Rodrigues R."/>
            <person name="Silva L.S."/>
            <person name="Boratto P."/>
            <person name="Andrade M."/>
            <person name="Kroon E.G."/>
            <person name="Ribeiro B."/>
            <person name="Bergier I."/>
            <person name="Seligmann H."/>
            <person name="Ghigo E."/>
            <person name="Colson P."/>
            <person name="Levasseur A."/>
            <person name="Raoult D."/>
            <person name="Scola B.L."/>
        </authorList>
    </citation>
    <scope>NUCLEOTIDE SEQUENCE</scope>
    <source>
        <strain evidence="1">Deep ocean</strain>
    </source>
</reference>
<dbReference type="GO" id="GO:0016740">
    <property type="term" value="F:transferase activity"/>
    <property type="evidence" value="ECO:0007669"/>
    <property type="project" value="UniProtKB-KW"/>
</dbReference>
<dbReference type="KEGG" id="vg:80517218"/>
<dbReference type="EMBL" id="MF405918">
    <property type="protein sequence ID" value="QKU33917.1"/>
    <property type="molecule type" value="Genomic_DNA"/>
</dbReference>
<dbReference type="RefSeq" id="YP_010780527.1">
    <property type="nucleotide sequence ID" value="NC_075038.1"/>
</dbReference>
<reference evidence="1" key="2">
    <citation type="journal article" date="2018" name="Nat. Commun.">
        <title>Tailed giant Tupanvirus possesses the most complete translational apparatus of the known virosphere.</title>
        <authorList>
            <person name="Abrahao J."/>
            <person name="Silva L."/>
            <person name="Silva L.S."/>
            <person name="Khalil J.Y.B."/>
            <person name="Rodrigues R."/>
            <person name="Arantes T."/>
            <person name="Assis F."/>
            <person name="Boratto P."/>
            <person name="Andrade M."/>
            <person name="Kroon E.G."/>
            <person name="Ribeiro B."/>
            <person name="Bergier I."/>
            <person name="Seligmann H."/>
            <person name="Ghigo E."/>
            <person name="Colson P."/>
            <person name="Levasseur A."/>
            <person name="Kroemer G."/>
            <person name="Raoult D."/>
            <person name="La Scola B."/>
        </authorList>
    </citation>
    <scope>NUCLEOTIDE SEQUENCE [LARGE SCALE GENOMIC DNA]</scope>
    <source>
        <strain evidence="1">Deep ocean</strain>
    </source>
</reference>
<name>A0A6N1NLL1_9VIRU</name>
<keyword evidence="1" id="KW-0808">Transferase</keyword>
<organism evidence="1">
    <name type="scientific">Tupanvirus deep ocean</name>
    <dbReference type="NCBI Taxonomy" id="2126984"/>
    <lineage>
        <taxon>Viruses</taxon>
        <taxon>Varidnaviria</taxon>
        <taxon>Bamfordvirae</taxon>
        <taxon>Nucleocytoviricota</taxon>
        <taxon>Megaviricetes</taxon>
        <taxon>Imitervirales</taxon>
        <taxon>Mimiviridae</taxon>
        <taxon>Megamimivirinae</taxon>
        <taxon>Tupanvirus</taxon>
        <taxon>Tupanvirus altamarinense</taxon>
    </lineage>
</organism>
<evidence type="ECO:0000313" key="1">
    <source>
        <dbReference type="EMBL" id="QKU33917.1"/>
    </source>
</evidence>
<dbReference type="GeneID" id="80517218"/>